<comment type="caution">
    <text evidence="1">The sequence shown here is derived from an EMBL/GenBank/DDBJ whole genome shotgun (WGS) entry which is preliminary data.</text>
</comment>
<organism evidence="1 2">
    <name type="scientific">Scortum barcoo</name>
    <name type="common">barcoo grunter</name>
    <dbReference type="NCBI Taxonomy" id="214431"/>
    <lineage>
        <taxon>Eukaryota</taxon>
        <taxon>Metazoa</taxon>
        <taxon>Chordata</taxon>
        <taxon>Craniata</taxon>
        <taxon>Vertebrata</taxon>
        <taxon>Euteleostomi</taxon>
        <taxon>Actinopterygii</taxon>
        <taxon>Neopterygii</taxon>
        <taxon>Teleostei</taxon>
        <taxon>Neoteleostei</taxon>
        <taxon>Acanthomorphata</taxon>
        <taxon>Eupercaria</taxon>
        <taxon>Centrarchiformes</taxon>
        <taxon>Terapontoidei</taxon>
        <taxon>Terapontidae</taxon>
        <taxon>Scortum</taxon>
    </lineage>
</organism>
<dbReference type="EMBL" id="CM041544">
    <property type="protein sequence ID" value="KAI3362856.1"/>
    <property type="molecule type" value="Genomic_DNA"/>
</dbReference>
<gene>
    <name evidence="1" type="ORF">L3Q82_001899</name>
</gene>
<dbReference type="Proteomes" id="UP000831701">
    <property type="component" value="Chromosome 14"/>
</dbReference>
<reference evidence="1" key="1">
    <citation type="submission" date="2022-04" db="EMBL/GenBank/DDBJ databases">
        <title>Jade perch genome.</title>
        <authorList>
            <person name="Chao B."/>
        </authorList>
    </citation>
    <scope>NUCLEOTIDE SEQUENCE</scope>
    <source>
        <strain evidence="1">CB-2022</strain>
    </source>
</reference>
<proteinExistence type="predicted"/>
<name>A0ACB8W548_9TELE</name>
<accession>A0ACB8W548</accession>
<sequence>MSLGWPGNASGPPGRAGGSVWDSVSGFLPERRLTQEAAGVEVDQCVRGDSVEGQSASRTVHIHCYSVRDRDAWLVGVQDLHVRQDAFHTAV</sequence>
<keyword evidence="2" id="KW-1185">Reference proteome</keyword>
<evidence type="ECO:0000313" key="2">
    <source>
        <dbReference type="Proteomes" id="UP000831701"/>
    </source>
</evidence>
<protein>
    <submittedName>
        <fullName evidence="1">Uncharacterized protein</fullName>
    </submittedName>
</protein>
<evidence type="ECO:0000313" key="1">
    <source>
        <dbReference type="EMBL" id="KAI3362856.1"/>
    </source>
</evidence>